<feature type="compositionally biased region" description="Basic and acidic residues" evidence="3">
    <location>
        <begin position="136"/>
        <end position="149"/>
    </location>
</feature>
<dbReference type="GO" id="GO:0003723">
    <property type="term" value="F:RNA binding"/>
    <property type="evidence" value="ECO:0007669"/>
    <property type="project" value="UniProtKB-UniRule"/>
</dbReference>
<evidence type="ECO:0000256" key="3">
    <source>
        <dbReference type="SAM" id="MobiDB-lite"/>
    </source>
</evidence>
<dbReference type="InterPro" id="IPR045844">
    <property type="entry name" value="RRM_Ist3-like"/>
</dbReference>
<dbReference type="PANTHER" id="PTHR45880:SF1">
    <property type="entry name" value="RNA-BINDING MOTIF PROTEIN, X-LINKED 2"/>
    <property type="match status" value="1"/>
</dbReference>
<feature type="compositionally biased region" description="Basic and acidic residues" evidence="3">
    <location>
        <begin position="227"/>
        <end position="369"/>
    </location>
</feature>
<dbReference type="InterPro" id="IPR035979">
    <property type="entry name" value="RBD_domain_sf"/>
</dbReference>
<dbReference type="EMBL" id="HF935830">
    <property type="protein sequence ID" value="CCX32321.1"/>
    <property type="molecule type" value="Genomic_DNA"/>
</dbReference>
<dbReference type="STRING" id="1076935.U4LV89"/>
<feature type="region of interest" description="Disordered" evidence="3">
    <location>
        <begin position="111"/>
        <end position="156"/>
    </location>
</feature>
<dbReference type="PANTHER" id="PTHR45880">
    <property type="entry name" value="RNA-BINDING MOTIF PROTEIN, X-LINKED 2"/>
    <property type="match status" value="1"/>
</dbReference>
<evidence type="ECO:0000256" key="2">
    <source>
        <dbReference type="PROSITE-ProRule" id="PRU00176"/>
    </source>
</evidence>
<dbReference type="CDD" id="cd12411">
    <property type="entry name" value="RRM_ist3_like"/>
    <property type="match status" value="1"/>
</dbReference>
<dbReference type="SUPFAM" id="SSF54928">
    <property type="entry name" value="RNA-binding domain, RBD"/>
    <property type="match status" value="1"/>
</dbReference>
<dbReference type="GO" id="GO:0071013">
    <property type="term" value="C:catalytic step 2 spliceosome"/>
    <property type="evidence" value="ECO:0007669"/>
    <property type="project" value="TreeGrafter"/>
</dbReference>
<dbReference type="Gene3D" id="3.30.70.330">
    <property type="match status" value="1"/>
</dbReference>
<dbReference type="PROSITE" id="PS50102">
    <property type="entry name" value="RRM"/>
    <property type="match status" value="1"/>
</dbReference>
<organism evidence="5 6">
    <name type="scientific">Pyronema omphalodes (strain CBS 100304)</name>
    <name type="common">Pyronema confluens</name>
    <dbReference type="NCBI Taxonomy" id="1076935"/>
    <lineage>
        <taxon>Eukaryota</taxon>
        <taxon>Fungi</taxon>
        <taxon>Dikarya</taxon>
        <taxon>Ascomycota</taxon>
        <taxon>Pezizomycotina</taxon>
        <taxon>Pezizomycetes</taxon>
        <taxon>Pezizales</taxon>
        <taxon>Pyronemataceae</taxon>
        <taxon>Pyronema</taxon>
    </lineage>
</organism>
<dbReference type="AlphaFoldDB" id="U4LV89"/>
<dbReference type="Proteomes" id="UP000018144">
    <property type="component" value="Unassembled WGS sequence"/>
</dbReference>
<dbReference type="OrthoDB" id="2573941at2759"/>
<dbReference type="SMART" id="SM00360">
    <property type="entry name" value="RRM"/>
    <property type="match status" value="1"/>
</dbReference>
<protein>
    <submittedName>
        <fullName evidence="5">Similar to U2 snRNP component ist3 acc. no. O94290</fullName>
    </submittedName>
</protein>
<feature type="region of interest" description="Disordered" evidence="3">
    <location>
        <begin position="186"/>
        <end position="369"/>
    </location>
</feature>
<reference evidence="5 6" key="1">
    <citation type="journal article" date="2013" name="PLoS Genet.">
        <title>The genome and development-dependent transcriptomes of Pyronema confluens: a window into fungal evolution.</title>
        <authorList>
            <person name="Traeger S."/>
            <person name="Altegoer F."/>
            <person name="Freitag M."/>
            <person name="Gabaldon T."/>
            <person name="Kempken F."/>
            <person name="Kumar A."/>
            <person name="Marcet-Houben M."/>
            <person name="Poggeler S."/>
            <person name="Stajich J.E."/>
            <person name="Nowrousian M."/>
        </authorList>
    </citation>
    <scope>NUCLEOTIDE SEQUENCE [LARGE SCALE GENOMIC DNA]</scope>
    <source>
        <strain evidence="6">CBS 100304</strain>
        <tissue evidence="5">Vegetative mycelium</tissue>
    </source>
</reference>
<evidence type="ECO:0000313" key="5">
    <source>
        <dbReference type="EMBL" id="CCX32321.1"/>
    </source>
</evidence>
<evidence type="ECO:0000259" key="4">
    <source>
        <dbReference type="PROSITE" id="PS50102"/>
    </source>
</evidence>
<gene>
    <name evidence="5" type="ORF">PCON_12953</name>
</gene>
<feature type="compositionally biased region" description="Basic and acidic residues" evidence="3">
    <location>
        <begin position="186"/>
        <end position="209"/>
    </location>
</feature>
<dbReference type="OMA" id="GSWHVDY"/>
<dbReference type="InterPro" id="IPR012677">
    <property type="entry name" value="Nucleotide-bd_a/b_plait_sf"/>
</dbReference>
<dbReference type="GO" id="GO:0005686">
    <property type="term" value="C:U2 snRNP"/>
    <property type="evidence" value="ECO:0007669"/>
    <property type="project" value="TreeGrafter"/>
</dbReference>
<name>U4LV89_PYROM</name>
<keyword evidence="1 2" id="KW-0694">RNA-binding</keyword>
<accession>U4LV89</accession>
<dbReference type="InterPro" id="IPR051847">
    <property type="entry name" value="RNA_proc/Spliceosome_comp"/>
</dbReference>
<dbReference type="InterPro" id="IPR000504">
    <property type="entry name" value="RRM_dom"/>
</dbReference>
<keyword evidence="6" id="KW-1185">Reference proteome</keyword>
<feature type="compositionally biased region" description="Basic residues" evidence="3">
    <location>
        <begin position="210"/>
        <end position="226"/>
    </location>
</feature>
<dbReference type="Pfam" id="PF00076">
    <property type="entry name" value="RRM_1"/>
    <property type="match status" value="1"/>
</dbReference>
<evidence type="ECO:0000313" key="6">
    <source>
        <dbReference type="Proteomes" id="UP000018144"/>
    </source>
</evidence>
<proteinExistence type="predicted"/>
<dbReference type="GO" id="GO:0000398">
    <property type="term" value="P:mRNA splicing, via spliceosome"/>
    <property type="evidence" value="ECO:0007669"/>
    <property type="project" value="InterPro"/>
</dbReference>
<feature type="domain" description="RRM" evidence="4">
    <location>
        <begin position="33"/>
        <end position="111"/>
    </location>
</feature>
<evidence type="ECO:0000256" key="1">
    <source>
        <dbReference type="ARBA" id="ARBA00022884"/>
    </source>
</evidence>
<sequence length="369" mass="44102">MNNIREIERLNQRELDAAVPISASWHNDWNDTAYIYIGGLPYELSEGDIITIFSQYGEPVHCNLIRDKDTGKSKGFAFLKYEDQRSTTLAVDNLGGAVILGRTIRVDHTRYKPKEGDGAEEGAIGPKGDTEDDADDRGSTQRRKSESVERSPTPELLPEELELQKLILEHDEEDPMKDWLVREKKKEVEEARKKKELAVSKSKSRDDKSKSKHRSHRHRSKSRDRRRKDDRSRDERKYGRDRSRSRERGDRERRRRDADKDRSRSRRRDDKGERDRRPRDDDKGRDRDRSRERRDRDRKPRDDGKERRDMDGPRRDDAADKPDRRERDSRRRDGSVEKDRRKDDDRRPRDDDRERRRNHSADRSERRRR</sequence>
<dbReference type="eggNOG" id="KOG0126">
    <property type="taxonomic scope" value="Eukaryota"/>
</dbReference>
<dbReference type="GO" id="GO:0071011">
    <property type="term" value="C:precatalytic spliceosome"/>
    <property type="evidence" value="ECO:0007669"/>
    <property type="project" value="TreeGrafter"/>
</dbReference>